<feature type="domain" description="DUF4232" evidence="2">
    <location>
        <begin position="47"/>
        <end position="94"/>
    </location>
</feature>
<name>D9WW26_9ACTN</name>
<organism evidence="3 4">
    <name type="scientific">Streptomyces himastatinicus ATCC 53653</name>
    <dbReference type="NCBI Taxonomy" id="457427"/>
    <lineage>
        <taxon>Bacteria</taxon>
        <taxon>Bacillati</taxon>
        <taxon>Actinomycetota</taxon>
        <taxon>Actinomycetes</taxon>
        <taxon>Kitasatosporales</taxon>
        <taxon>Streptomycetaceae</taxon>
        <taxon>Streptomyces</taxon>
        <taxon>Streptomyces violaceusniger group</taxon>
    </lineage>
</organism>
<dbReference type="EMBL" id="GG657754">
    <property type="protein sequence ID" value="EFL24535.1"/>
    <property type="molecule type" value="Genomic_DNA"/>
</dbReference>
<gene>
    <name evidence="3" type="ORF">SSOG_04249</name>
</gene>
<dbReference type="InterPro" id="IPR025326">
    <property type="entry name" value="DUF4232"/>
</dbReference>
<dbReference type="HOGENOM" id="CLU_1926394_0_0_11"/>
<dbReference type="AlphaFoldDB" id="D9WW26"/>
<keyword evidence="4" id="KW-1185">Reference proteome</keyword>
<protein>
    <recommendedName>
        <fullName evidence="2">DUF4232 domain-containing protein</fullName>
    </recommendedName>
</protein>
<evidence type="ECO:0000259" key="2">
    <source>
        <dbReference type="Pfam" id="PF14016"/>
    </source>
</evidence>
<accession>D9WW26</accession>
<feature type="region of interest" description="Disordered" evidence="1">
    <location>
        <begin position="60"/>
        <end position="80"/>
    </location>
</feature>
<proteinExistence type="predicted"/>
<feature type="compositionally biased region" description="Basic and acidic residues" evidence="1">
    <location>
        <begin position="61"/>
        <end position="80"/>
    </location>
</feature>
<sequence>MPRAREAFGPCIGLRHQMTITAPDAVVAASEDAFRRLRDLRDRVMEGSATCTLQGFPGVDLKSKDGSVSAERSDLTPEKVSVKPGEEIRFTLTYPPWPLAWGLSLGVRPRPGRPTLDVGGADRRMGRGASP</sequence>
<dbReference type="Proteomes" id="UP000003963">
    <property type="component" value="Unassembled WGS sequence"/>
</dbReference>
<evidence type="ECO:0000256" key="1">
    <source>
        <dbReference type="SAM" id="MobiDB-lite"/>
    </source>
</evidence>
<evidence type="ECO:0000313" key="3">
    <source>
        <dbReference type="EMBL" id="EFL24535.1"/>
    </source>
</evidence>
<dbReference type="Pfam" id="PF14016">
    <property type="entry name" value="DUF4232"/>
    <property type="match status" value="1"/>
</dbReference>
<reference evidence="3 4" key="1">
    <citation type="submission" date="2009-02" db="EMBL/GenBank/DDBJ databases">
        <title>Annotation of Streptomyces hygroscopicus strain ATCC 53653.</title>
        <authorList>
            <consortium name="The Broad Institute Genome Sequencing Platform"/>
            <consortium name="Broad Institute Microbial Sequencing Center"/>
            <person name="Fischbach M."/>
            <person name="Godfrey P."/>
            <person name="Ward D."/>
            <person name="Young S."/>
            <person name="Zeng Q."/>
            <person name="Koehrsen M."/>
            <person name="Alvarado L."/>
            <person name="Berlin A.M."/>
            <person name="Bochicchio J."/>
            <person name="Borenstein D."/>
            <person name="Chapman S.B."/>
            <person name="Chen Z."/>
            <person name="Engels R."/>
            <person name="Freedman E."/>
            <person name="Gellesch M."/>
            <person name="Goldberg J."/>
            <person name="Griggs A."/>
            <person name="Gujja S."/>
            <person name="Heilman E.R."/>
            <person name="Heiman D.I."/>
            <person name="Hepburn T.A."/>
            <person name="Howarth C."/>
            <person name="Jen D."/>
            <person name="Larson L."/>
            <person name="Lewis B."/>
            <person name="Mehta T."/>
            <person name="Park D."/>
            <person name="Pearson M."/>
            <person name="Richards J."/>
            <person name="Roberts A."/>
            <person name="Saif S."/>
            <person name="Shea T.D."/>
            <person name="Shenoy N."/>
            <person name="Sisk P."/>
            <person name="Stolte C."/>
            <person name="Sykes S.N."/>
            <person name="Thomson T."/>
            <person name="Walk T."/>
            <person name="White J."/>
            <person name="Yandava C."/>
            <person name="Straight P."/>
            <person name="Clardy J."/>
            <person name="Hung D."/>
            <person name="Kolter R."/>
            <person name="Mekalanos J."/>
            <person name="Walker S."/>
            <person name="Walsh C.T."/>
            <person name="Wieland-Brown L.C."/>
            <person name="Haas B."/>
            <person name="Nusbaum C."/>
            <person name="Birren B."/>
        </authorList>
    </citation>
    <scope>NUCLEOTIDE SEQUENCE [LARGE SCALE GENOMIC DNA]</scope>
    <source>
        <strain evidence="3 4">ATCC 53653</strain>
    </source>
</reference>
<feature type="region of interest" description="Disordered" evidence="1">
    <location>
        <begin position="109"/>
        <end position="131"/>
    </location>
</feature>
<evidence type="ECO:0000313" key="4">
    <source>
        <dbReference type="Proteomes" id="UP000003963"/>
    </source>
</evidence>
<dbReference type="STRING" id="457427.SSOG_04249"/>